<keyword evidence="8 10" id="KW-0238">DNA-binding</keyword>
<gene>
    <name evidence="13" type="primary">SPOSA6832_02013</name>
</gene>
<dbReference type="GO" id="GO:1902975">
    <property type="term" value="P:mitotic DNA replication initiation"/>
    <property type="evidence" value="ECO:0007669"/>
    <property type="project" value="TreeGrafter"/>
</dbReference>
<dbReference type="GO" id="GO:0005524">
    <property type="term" value="F:ATP binding"/>
    <property type="evidence" value="ECO:0007669"/>
    <property type="project" value="UniProtKB-KW"/>
</dbReference>
<keyword evidence="3" id="KW-0235">DNA replication</keyword>
<dbReference type="PRINTS" id="PR01657">
    <property type="entry name" value="MCMFAMILY"/>
</dbReference>
<dbReference type="InterPro" id="IPR031327">
    <property type="entry name" value="MCM"/>
</dbReference>
<dbReference type="InterPro" id="IPR043047">
    <property type="entry name" value="Hri1_N_sf"/>
</dbReference>
<dbReference type="Gene3D" id="3.30.1640.10">
    <property type="entry name" value="mini-chromosome maintenance (MCM) complex, chain A, domain 1"/>
    <property type="match status" value="1"/>
</dbReference>
<dbReference type="SUPFAM" id="SSF52540">
    <property type="entry name" value="P-loop containing nucleoside triphosphate hydrolases"/>
    <property type="match status" value="1"/>
</dbReference>
<evidence type="ECO:0000256" key="2">
    <source>
        <dbReference type="ARBA" id="ARBA00012551"/>
    </source>
</evidence>
<evidence type="ECO:0000256" key="5">
    <source>
        <dbReference type="ARBA" id="ARBA00022801"/>
    </source>
</evidence>
<dbReference type="EC" id="3.6.4.12" evidence="2"/>
<protein>
    <recommendedName>
        <fullName evidence="2">DNA helicase</fullName>
        <ecNumber evidence="2">3.6.4.12</ecNumber>
    </recommendedName>
</protein>
<dbReference type="Proteomes" id="UP000243876">
    <property type="component" value="Unassembled WGS sequence"/>
</dbReference>
<dbReference type="GO" id="GO:0043596">
    <property type="term" value="C:nuclear replication fork"/>
    <property type="evidence" value="ECO:0007669"/>
    <property type="project" value="UniProtKB-ARBA"/>
</dbReference>
<keyword evidence="7 10" id="KW-0067">ATP-binding</keyword>
<evidence type="ECO:0000313" key="13">
    <source>
        <dbReference type="EMBL" id="CEQ40385.1"/>
    </source>
</evidence>
<evidence type="ECO:0000256" key="8">
    <source>
        <dbReference type="ARBA" id="ARBA00023125"/>
    </source>
</evidence>
<accession>A0A0D6EL82</accession>
<proteinExistence type="inferred from homology"/>
<dbReference type="InterPro" id="IPR041562">
    <property type="entry name" value="MCM_lid"/>
</dbReference>
<dbReference type="Pfam" id="PF00493">
    <property type="entry name" value="MCM"/>
    <property type="match status" value="1"/>
</dbReference>
<feature type="region of interest" description="Disordered" evidence="11">
    <location>
        <begin position="902"/>
        <end position="1033"/>
    </location>
</feature>
<evidence type="ECO:0000256" key="6">
    <source>
        <dbReference type="ARBA" id="ARBA00022806"/>
    </source>
</evidence>
<evidence type="ECO:0000256" key="7">
    <source>
        <dbReference type="ARBA" id="ARBA00022840"/>
    </source>
</evidence>
<reference evidence="14" key="1">
    <citation type="submission" date="2015-02" db="EMBL/GenBank/DDBJ databases">
        <authorList>
            <person name="Gon?alves P."/>
        </authorList>
    </citation>
    <scope>NUCLEOTIDE SEQUENCE [LARGE SCALE GENOMIC DNA]</scope>
</reference>
<dbReference type="PROSITE" id="PS00847">
    <property type="entry name" value="MCM_1"/>
    <property type="match status" value="1"/>
</dbReference>
<keyword evidence="6" id="KW-0347">Helicase</keyword>
<comment type="subcellular location">
    <subcellularLocation>
        <location evidence="1">Nucleus</location>
    </subcellularLocation>
</comment>
<dbReference type="AlphaFoldDB" id="A0A0D6EL82"/>
<dbReference type="SMART" id="SM00350">
    <property type="entry name" value="MCM"/>
    <property type="match status" value="1"/>
</dbReference>
<feature type="compositionally biased region" description="Basic residues" evidence="11">
    <location>
        <begin position="907"/>
        <end position="916"/>
    </location>
</feature>
<dbReference type="GO" id="GO:0000727">
    <property type="term" value="P:double-strand break repair via break-induced replication"/>
    <property type="evidence" value="ECO:0007669"/>
    <property type="project" value="TreeGrafter"/>
</dbReference>
<dbReference type="InterPro" id="IPR027417">
    <property type="entry name" value="P-loop_NTPase"/>
</dbReference>
<feature type="domain" description="MCM C-terminal AAA(+) ATPase" evidence="12">
    <location>
        <begin position="510"/>
        <end position="692"/>
    </location>
</feature>
<evidence type="ECO:0000313" key="14">
    <source>
        <dbReference type="Proteomes" id="UP000243876"/>
    </source>
</evidence>
<dbReference type="Pfam" id="PF17855">
    <property type="entry name" value="MCM_lid"/>
    <property type="match status" value="1"/>
</dbReference>
<evidence type="ECO:0000256" key="9">
    <source>
        <dbReference type="ARBA" id="ARBA00023242"/>
    </source>
</evidence>
<dbReference type="Pfam" id="PF23191">
    <property type="entry name" value="WHD_MCM3_C"/>
    <property type="match status" value="1"/>
</dbReference>
<dbReference type="Pfam" id="PF17207">
    <property type="entry name" value="MCM_OB"/>
    <property type="match status" value="1"/>
</dbReference>
<dbReference type="GO" id="GO:0003697">
    <property type="term" value="F:single-stranded DNA binding"/>
    <property type="evidence" value="ECO:0007669"/>
    <property type="project" value="TreeGrafter"/>
</dbReference>
<evidence type="ECO:0000256" key="10">
    <source>
        <dbReference type="RuleBase" id="RU004070"/>
    </source>
</evidence>
<dbReference type="EMBL" id="CENE01000006">
    <property type="protein sequence ID" value="CEQ40385.1"/>
    <property type="molecule type" value="Genomic_DNA"/>
</dbReference>
<organism evidence="13 14">
    <name type="scientific">Sporidiobolus salmonicolor</name>
    <name type="common">Yeast-like fungus</name>
    <name type="synonym">Sporobolomyces salmonicolor</name>
    <dbReference type="NCBI Taxonomy" id="5005"/>
    <lineage>
        <taxon>Eukaryota</taxon>
        <taxon>Fungi</taxon>
        <taxon>Dikarya</taxon>
        <taxon>Basidiomycota</taxon>
        <taxon>Pucciniomycotina</taxon>
        <taxon>Microbotryomycetes</taxon>
        <taxon>Sporidiobolales</taxon>
        <taxon>Sporidiobolaceae</taxon>
        <taxon>Sporobolomyces</taxon>
    </lineage>
</organism>
<dbReference type="PROSITE" id="PS50051">
    <property type="entry name" value="MCM_2"/>
    <property type="match status" value="1"/>
</dbReference>
<feature type="compositionally biased region" description="Low complexity" evidence="11">
    <location>
        <begin position="96"/>
        <end position="109"/>
    </location>
</feature>
<evidence type="ECO:0000256" key="4">
    <source>
        <dbReference type="ARBA" id="ARBA00022741"/>
    </source>
</evidence>
<dbReference type="Gene3D" id="3.40.50.300">
    <property type="entry name" value="P-loop containing nucleotide triphosphate hydrolases"/>
    <property type="match status" value="1"/>
</dbReference>
<feature type="region of interest" description="Disordered" evidence="11">
    <location>
        <begin position="88"/>
        <end position="134"/>
    </location>
</feature>
<comment type="similarity">
    <text evidence="10">Belongs to the MCM family.</text>
</comment>
<dbReference type="GO" id="GO:0017116">
    <property type="term" value="F:single-stranded DNA helicase activity"/>
    <property type="evidence" value="ECO:0007669"/>
    <property type="project" value="TreeGrafter"/>
</dbReference>
<dbReference type="InterPro" id="IPR056575">
    <property type="entry name" value="WH_MCM3_C"/>
</dbReference>
<keyword evidence="14" id="KW-1185">Reference proteome</keyword>
<dbReference type="Gene3D" id="2.40.50.140">
    <property type="entry name" value="Nucleic acid-binding proteins"/>
    <property type="match status" value="1"/>
</dbReference>
<dbReference type="GO" id="GO:0006279">
    <property type="term" value="P:premeiotic DNA replication"/>
    <property type="evidence" value="ECO:0007669"/>
    <property type="project" value="UniProtKB-ARBA"/>
</dbReference>
<evidence type="ECO:0000256" key="3">
    <source>
        <dbReference type="ARBA" id="ARBA00022705"/>
    </source>
</evidence>
<keyword evidence="5" id="KW-0378">Hydrolase</keyword>
<dbReference type="GO" id="GO:0042555">
    <property type="term" value="C:MCM complex"/>
    <property type="evidence" value="ECO:0007669"/>
    <property type="project" value="InterPro"/>
</dbReference>
<dbReference type="InterPro" id="IPR033762">
    <property type="entry name" value="MCM_OB"/>
</dbReference>
<keyword evidence="4 10" id="KW-0547">Nucleotide-binding</keyword>
<dbReference type="InterPro" id="IPR031818">
    <property type="entry name" value="Hri1"/>
</dbReference>
<name>A0A0D6EL82_SPOSA</name>
<dbReference type="PANTHER" id="PTHR11630">
    <property type="entry name" value="DNA REPLICATION LICENSING FACTOR MCM FAMILY MEMBER"/>
    <property type="match status" value="1"/>
</dbReference>
<evidence type="ECO:0000256" key="1">
    <source>
        <dbReference type="ARBA" id="ARBA00004123"/>
    </source>
</evidence>
<evidence type="ECO:0000256" key="11">
    <source>
        <dbReference type="SAM" id="MobiDB-lite"/>
    </source>
</evidence>
<evidence type="ECO:0000259" key="12">
    <source>
        <dbReference type="PROSITE" id="PS50051"/>
    </source>
</evidence>
<dbReference type="Gene3D" id="2.40.128.320">
    <property type="entry name" value="Protein HRI1, N-terminal domain"/>
    <property type="match status" value="1"/>
</dbReference>
<feature type="compositionally biased region" description="Acidic residues" evidence="11">
    <location>
        <begin position="925"/>
        <end position="943"/>
    </location>
</feature>
<dbReference type="PANTHER" id="PTHR11630:SF46">
    <property type="entry name" value="DNA REPLICATION LICENSING FACTOR MCM3-RELATED"/>
    <property type="match status" value="1"/>
</dbReference>
<dbReference type="InterPro" id="IPR012340">
    <property type="entry name" value="NA-bd_OB-fold"/>
</dbReference>
<dbReference type="OrthoDB" id="1882346at2759"/>
<dbReference type="Gene3D" id="2.20.28.10">
    <property type="match status" value="1"/>
</dbReference>
<dbReference type="InterPro" id="IPR027925">
    <property type="entry name" value="MCM_N"/>
</dbReference>
<dbReference type="GO" id="GO:0016787">
    <property type="term" value="F:hydrolase activity"/>
    <property type="evidence" value="ECO:0007669"/>
    <property type="project" value="UniProtKB-KW"/>
</dbReference>
<dbReference type="PRINTS" id="PR01659">
    <property type="entry name" value="MCMPROTEIN3"/>
</dbReference>
<dbReference type="InterPro" id="IPR008046">
    <property type="entry name" value="Mcm3"/>
</dbReference>
<dbReference type="GO" id="GO:0031261">
    <property type="term" value="C:DNA replication preinitiation complex"/>
    <property type="evidence" value="ECO:0007669"/>
    <property type="project" value="UniProtKB-ARBA"/>
</dbReference>
<dbReference type="GO" id="GO:0005656">
    <property type="term" value="C:nuclear pre-replicative complex"/>
    <property type="evidence" value="ECO:0007669"/>
    <property type="project" value="UniProtKB-ARBA"/>
</dbReference>
<dbReference type="Pfam" id="PF16815">
    <property type="entry name" value="HRI1"/>
    <property type="match status" value="1"/>
</dbReference>
<dbReference type="GO" id="GO:0006271">
    <property type="term" value="P:DNA strand elongation involved in DNA replication"/>
    <property type="evidence" value="ECO:0007669"/>
    <property type="project" value="TreeGrafter"/>
</dbReference>
<dbReference type="SUPFAM" id="SSF50249">
    <property type="entry name" value="Nucleic acid-binding proteins"/>
    <property type="match status" value="1"/>
</dbReference>
<keyword evidence="9" id="KW-0539">Nucleus</keyword>
<sequence length="1110" mass="120685">MDPLVSTRISIRWPPAPPTDDQAVCVIQGRSGFFLDLRVTRTVEQGSGEKDCEVTWATAGWKEVLPARGEEGQADSSASQEHVRARFTPVIDSRRPLASSPSTAPPSEDTSAEPDEGTFTPLPNGDVLETGSMLNPDTGLVQEYEELWRRWPLQAGKGKGKVEVIILESRSTRGRAFLGRVGDYEIGMEDAERGFGVVRRVRREGEWETVCCNEAGLGLPAVPLEMAAWEQGSTVELGGRIWEVVEHSANLRERASTFTEFLDLDPGSAAARARERRLIINLDDLRDYDREFCDGLLKEPAGWQPAADAALRDSAVNAANDRTAEQLKKETFYVGFKGSFGENHATPRTLRSDKLGKMVCLEGILINGDSGNLVRPKMQQSVHFCQTTKNFHTRLYTDRLSSAAASGAPVSSSTYPQTDADGNPLEIEHGLSTFMDHQMIMIQEMPERAPAGQLPRSVEVVMEDDLVDKTLIIANHVVLLSAKSGAGIAQQALSDHDVREIRKISKRKDAYALLWKSLAPSIYGSDYVKQAILLLLLGGVEKNLPNGTHLRGDINVLMVGDPSTAKSQMLRFVLNTAPLAIATTGRGSSGVGLTAAVTTDKETGERRLEAGAMVLADRGVVCIDEFDKMSEVDRVAIHEVMEQQTVTIAKAGIHTSLNARCSVVAAANPIYGQYDVHKDPHKNIALPDSLLSPRTRGRRVAFPSFDTTDSQLTWTHSPVGAPAVDTLEQHLSVGTEAPAANSAELNASPFEKYNPLLHGGVAAVTTGSRKGSKKKAKTPEVLTIAFVKKYIQYAKNNIEPVLTPEASDVISKVWTNLRNDDAGPNQKRVSLMLSRLSSKPRADTICAQTSPMTVRALETLIRLSTAHAKARLSPDVTADDALAAEEILRYALYKEVIKASRAGGKGNSKRRKLNKPKRGDKGSDEESSDEEDDEDSDDDEEDDGHGPKRMEMPGQKKGTRTNPARGARATTSPAAVSAEGDADWMMVEQGQGAADDDATQEGSLPSPPRPAVEQAWQVEQAKTPEPSNGVDPSRCVPAPFKLFQTRLAAVRKHDAFKDTEEFSLASIMETLNADLAIGDMFGIAEAEKYLVVMANQDDSVITFDGGVIYF</sequence>
<dbReference type="InterPro" id="IPR018525">
    <property type="entry name" value="MCM_CS"/>
</dbReference>
<dbReference type="InterPro" id="IPR001208">
    <property type="entry name" value="MCM_dom"/>
</dbReference>
<dbReference type="Pfam" id="PF14551">
    <property type="entry name" value="MCM_N"/>
    <property type="match status" value="1"/>
</dbReference>